<dbReference type="AlphaFoldDB" id="A0A0K1QD09"/>
<evidence type="ECO:0000259" key="7">
    <source>
        <dbReference type="Pfam" id="PF25967"/>
    </source>
</evidence>
<dbReference type="PANTHER" id="PTHR30158:SF24">
    <property type="entry name" value="HLYD FAMILY SECRETION PROTEIN"/>
    <property type="match status" value="1"/>
</dbReference>
<dbReference type="InterPro" id="IPR058625">
    <property type="entry name" value="MdtA-like_BSH"/>
</dbReference>
<keyword evidence="9" id="KW-1185">Reference proteome</keyword>
<dbReference type="Gene3D" id="2.40.420.20">
    <property type="match status" value="1"/>
</dbReference>
<dbReference type="EMBL" id="CP012333">
    <property type="protein sequence ID" value="AKV03634.1"/>
    <property type="molecule type" value="Genomic_DNA"/>
</dbReference>
<dbReference type="Proteomes" id="UP000064967">
    <property type="component" value="Chromosome"/>
</dbReference>
<dbReference type="InterPro" id="IPR006143">
    <property type="entry name" value="RND_pump_MFP"/>
</dbReference>
<organism evidence="8 9">
    <name type="scientific">Labilithrix luteola</name>
    <dbReference type="NCBI Taxonomy" id="1391654"/>
    <lineage>
        <taxon>Bacteria</taxon>
        <taxon>Pseudomonadati</taxon>
        <taxon>Myxococcota</taxon>
        <taxon>Polyangia</taxon>
        <taxon>Polyangiales</taxon>
        <taxon>Labilitrichaceae</taxon>
        <taxon>Labilithrix</taxon>
    </lineage>
</organism>
<protein>
    <submittedName>
        <fullName evidence="8">RND efflux system, membrane fusion protein CmeA</fullName>
    </submittedName>
</protein>
<evidence type="ECO:0000256" key="1">
    <source>
        <dbReference type="ARBA" id="ARBA00004196"/>
    </source>
</evidence>
<dbReference type="Pfam" id="PF25876">
    <property type="entry name" value="HH_MFP_RND"/>
    <property type="match status" value="1"/>
</dbReference>
<dbReference type="NCBIfam" id="TIGR01730">
    <property type="entry name" value="RND_mfp"/>
    <property type="match status" value="1"/>
</dbReference>
<evidence type="ECO:0000313" key="8">
    <source>
        <dbReference type="EMBL" id="AKV03634.1"/>
    </source>
</evidence>
<dbReference type="InterPro" id="IPR058626">
    <property type="entry name" value="MdtA-like_b-barrel"/>
</dbReference>
<dbReference type="Pfam" id="PF25917">
    <property type="entry name" value="BSH_RND"/>
    <property type="match status" value="1"/>
</dbReference>
<dbReference type="KEGG" id="llu:AKJ09_10297"/>
<dbReference type="PANTHER" id="PTHR30158">
    <property type="entry name" value="ACRA/E-RELATED COMPONENT OF DRUG EFFLUX TRANSPORTER"/>
    <property type="match status" value="1"/>
</dbReference>
<feature type="domain" description="Multidrug resistance protein MdtA-like beta-barrel" evidence="6">
    <location>
        <begin position="241"/>
        <end position="312"/>
    </location>
</feature>
<dbReference type="STRING" id="1391654.AKJ09_10297"/>
<feature type="domain" description="Multidrug resistance protein MdtA-like alpha-helical hairpin" evidence="4">
    <location>
        <begin position="103"/>
        <end position="172"/>
    </location>
</feature>
<dbReference type="Gene3D" id="2.40.50.100">
    <property type="match status" value="1"/>
</dbReference>
<evidence type="ECO:0000313" key="9">
    <source>
        <dbReference type="Proteomes" id="UP000064967"/>
    </source>
</evidence>
<dbReference type="GO" id="GO:0005886">
    <property type="term" value="C:plasma membrane"/>
    <property type="evidence" value="ECO:0007669"/>
    <property type="project" value="TreeGrafter"/>
</dbReference>
<reference evidence="8 9" key="1">
    <citation type="submission" date="2015-08" db="EMBL/GenBank/DDBJ databases">
        <authorList>
            <person name="Babu N.S."/>
            <person name="Beckwith C.J."/>
            <person name="Beseler K.G."/>
            <person name="Brison A."/>
            <person name="Carone J.V."/>
            <person name="Caskin T.P."/>
            <person name="Diamond M."/>
            <person name="Durham M.E."/>
            <person name="Foxe J.M."/>
            <person name="Go M."/>
            <person name="Henderson B.A."/>
            <person name="Jones I.B."/>
            <person name="McGettigan J.A."/>
            <person name="Micheletti S.J."/>
            <person name="Nasrallah M.E."/>
            <person name="Ortiz D."/>
            <person name="Piller C.R."/>
            <person name="Privatt S.R."/>
            <person name="Schneider S.L."/>
            <person name="Sharp S."/>
            <person name="Smith T.C."/>
            <person name="Stanton J.D."/>
            <person name="Ullery H.E."/>
            <person name="Wilson R.J."/>
            <person name="Serrano M.G."/>
            <person name="Buck G."/>
            <person name="Lee V."/>
            <person name="Wang Y."/>
            <person name="Carvalho R."/>
            <person name="Voegtly L."/>
            <person name="Shi R."/>
            <person name="Duckworth R."/>
            <person name="Johnson A."/>
            <person name="Loviza R."/>
            <person name="Walstead R."/>
            <person name="Shah Z."/>
            <person name="Kiflezghi M."/>
            <person name="Wade K."/>
            <person name="Ball S.L."/>
            <person name="Bradley K.W."/>
            <person name="Asai D.J."/>
            <person name="Bowman C.A."/>
            <person name="Russell D.A."/>
            <person name="Pope W.H."/>
            <person name="Jacobs-Sera D."/>
            <person name="Hendrix R.W."/>
            <person name="Hatfull G.F."/>
        </authorList>
    </citation>
    <scope>NUCLEOTIDE SEQUENCE [LARGE SCALE GENOMIC DNA]</scope>
    <source>
        <strain evidence="8 9">DSM 27648</strain>
    </source>
</reference>
<dbReference type="OrthoDB" id="9772050at2"/>
<feature type="domain" description="Multidrug resistance protein MdtA-like C-terminal permuted SH3" evidence="7">
    <location>
        <begin position="320"/>
        <end position="382"/>
    </location>
</feature>
<evidence type="ECO:0000259" key="4">
    <source>
        <dbReference type="Pfam" id="PF25876"/>
    </source>
</evidence>
<evidence type="ECO:0000259" key="5">
    <source>
        <dbReference type="Pfam" id="PF25917"/>
    </source>
</evidence>
<dbReference type="Pfam" id="PF25944">
    <property type="entry name" value="Beta-barrel_RND"/>
    <property type="match status" value="1"/>
</dbReference>
<dbReference type="GO" id="GO:0046677">
    <property type="term" value="P:response to antibiotic"/>
    <property type="evidence" value="ECO:0007669"/>
    <property type="project" value="TreeGrafter"/>
</dbReference>
<dbReference type="PROSITE" id="PS51257">
    <property type="entry name" value="PROKAR_LIPOPROTEIN"/>
    <property type="match status" value="1"/>
</dbReference>
<comment type="similarity">
    <text evidence="2">Belongs to the membrane fusion protein (MFP) (TC 8.A.1) family.</text>
</comment>
<evidence type="ECO:0000256" key="3">
    <source>
        <dbReference type="SAM" id="MobiDB-lite"/>
    </source>
</evidence>
<comment type="subcellular location">
    <subcellularLocation>
        <location evidence="1">Cell envelope</location>
    </subcellularLocation>
</comment>
<dbReference type="InterPro" id="IPR058624">
    <property type="entry name" value="MdtA-like_HH"/>
</dbReference>
<dbReference type="GO" id="GO:0022857">
    <property type="term" value="F:transmembrane transporter activity"/>
    <property type="evidence" value="ECO:0007669"/>
    <property type="project" value="InterPro"/>
</dbReference>
<dbReference type="Gene3D" id="2.40.30.170">
    <property type="match status" value="1"/>
</dbReference>
<evidence type="ECO:0000259" key="6">
    <source>
        <dbReference type="Pfam" id="PF25944"/>
    </source>
</evidence>
<dbReference type="SUPFAM" id="SSF111369">
    <property type="entry name" value="HlyD-like secretion proteins"/>
    <property type="match status" value="1"/>
</dbReference>
<feature type="domain" description="Multidrug resistance protein MdtA-like barrel-sandwich hybrid" evidence="5">
    <location>
        <begin position="64"/>
        <end position="199"/>
    </location>
</feature>
<dbReference type="InterPro" id="IPR058627">
    <property type="entry name" value="MdtA-like_C"/>
</dbReference>
<dbReference type="Gene3D" id="1.10.287.470">
    <property type="entry name" value="Helix hairpin bin"/>
    <property type="match status" value="1"/>
</dbReference>
<feature type="compositionally biased region" description="Low complexity" evidence="3">
    <location>
        <begin position="411"/>
        <end position="431"/>
    </location>
</feature>
<proteinExistence type="inferred from homology"/>
<sequence length="431" mass="44858">MQGSESRWGIWPYATLLLLSGCGETSKAAPAAPPPPTVLVAPVAKRDVTIDIESVGTLDGYVNADIRARVRGFLQSQNYKDGAYVKEGQLLFTIDSSEYVTAIQSAKATLARAEAGQTHNKAQLERYEVLGPAGTVSKQEVENAQASNADSQGAVLAARAALRQAELNLGYTQMRAPVSGIAGVASVRVGNLVGQEGPTLLTTVSQLDPVRVNFPLSEVDYVQSPGGLKNLEKRDVAWAKAQFPKLDKGEPTEDGDTGVQLILADGSVYPHRGVIVTANRQVDATTGTILMQALFPNTDSRLRPGQYARVKVPRSEAGKDALLVPEKALISVQGSYSVAVVGNDNKVSLRRVELGPIAGQGIRVVRNGVSEGDKIVVEGTQKVTDGATVVPQPAPPASAQAAPGAAPPPSAATAPAASAAPAEKAASPASH</sequence>
<gene>
    <name evidence="8" type="ORF">AKJ09_10297</name>
</gene>
<accession>A0A0K1QD09</accession>
<dbReference type="RefSeq" id="WP_146654373.1">
    <property type="nucleotide sequence ID" value="NZ_CP012333.1"/>
</dbReference>
<feature type="region of interest" description="Disordered" evidence="3">
    <location>
        <begin position="386"/>
        <end position="431"/>
    </location>
</feature>
<dbReference type="Pfam" id="PF25967">
    <property type="entry name" value="RND-MFP_C"/>
    <property type="match status" value="1"/>
</dbReference>
<evidence type="ECO:0000256" key="2">
    <source>
        <dbReference type="ARBA" id="ARBA00009477"/>
    </source>
</evidence>
<name>A0A0K1QD09_9BACT</name>